<sequence>MGQSGTHSEEVTQVQEEIKRIANKMGKSQKQLSDCIYREENEIDDVDEMNKFYEKFKKHLQRNTTCIQRLKRYVEILERIESVRKANKAPNGYVAIGVISKNLAKRLSNL</sequence>
<name>A0A167FSM4_9GAMM</name>
<comment type="caution">
    <text evidence="1">The sequence shown here is derived from an EMBL/GenBank/DDBJ whole genome shotgun (WGS) entry which is preliminary data.</text>
</comment>
<dbReference type="EMBL" id="AUXZ01000057">
    <property type="protein sequence ID" value="KZN52932.1"/>
    <property type="molecule type" value="Genomic_DNA"/>
</dbReference>
<dbReference type="Proteomes" id="UP000076503">
    <property type="component" value="Unassembled WGS sequence"/>
</dbReference>
<proteinExistence type="predicted"/>
<gene>
    <name evidence="1" type="ORF">N476_09110</name>
</gene>
<dbReference type="RefSeq" id="WP_063360432.1">
    <property type="nucleotide sequence ID" value="NZ_AUXZ01000057.1"/>
</dbReference>
<evidence type="ECO:0000313" key="1">
    <source>
        <dbReference type="EMBL" id="KZN52932.1"/>
    </source>
</evidence>
<accession>A0A167FSM4</accession>
<dbReference type="PATRIC" id="fig|1365251.3.peg.748"/>
<protein>
    <submittedName>
        <fullName evidence="1">Uncharacterized protein</fullName>
    </submittedName>
</protein>
<organism evidence="1 2">
    <name type="scientific">Pseudoalteromonas luteoviolacea H33</name>
    <dbReference type="NCBI Taxonomy" id="1365251"/>
    <lineage>
        <taxon>Bacteria</taxon>
        <taxon>Pseudomonadati</taxon>
        <taxon>Pseudomonadota</taxon>
        <taxon>Gammaproteobacteria</taxon>
        <taxon>Alteromonadales</taxon>
        <taxon>Pseudoalteromonadaceae</taxon>
        <taxon>Pseudoalteromonas</taxon>
    </lineage>
</organism>
<evidence type="ECO:0000313" key="2">
    <source>
        <dbReference type="Proteomes" id="UP000076503"/>
    </source>
</evidence>
<dbReference type="AlphaFoldDB" id="A0A167FSM4"/>
<reference evidence="1 2" key="1">
    <citation type="submission" date="2013-07" db="EMBL/GenBank/DDBJ databases">
        <title>Comparative Genomic and Metabolomic Analysis of Twelve Strains of Pseudoalteromonas luteoviolacea.</title>
        <authorList>
            <person name="Vynne N.G."/>
            <person name="Mansson M."/>
            <person name="Gram L."/>
        </authorList>
    </citation>
    <scope>NUCLEOTIDE SEQUENCE [LARGE SCALE GENOMIC DNA]</scope>
    <source>
        <strain evidence="1 2">H33</strain>
    </source>
</reference>